<protein>
    <recommendedName>
        <fullName evidence="11">Membrane protein involved in aromatic hydrocarbon degradation</fullName>
    </recommendedName>
</protein>
<evidence type="ECO:0000256" key="2">
    <source>
        <dbReference type="ARBA" id="ARBA00008163"/>
    </source>
</evidence>
<reference evidence="9 10" key="1">
    <citation type="journal article" date="2020" name="Microorganisms">
        <title>Osmotic Adaptation and Compatible Solute Biosynthesis of Phototrophic Bacteria as Revealed from Genome Analyses.</title>
        <authorList>
            <person name="Imhoff J.F."/>
            <person name="Rahn T."/>
            <person name="Kunzel S."/>
            <person name="Keller A."/>
            <person name="Neulinger S.C."/>
        </authorList>
    </citation>
    <scope>NUCLEOTIDE SEQUENCE [LARGE SCALE GENOMIC DNA]</scope>
    <source>
        <strain evidence="9 10">DSM 15116</strain>
    </source>
</reference>
<dbReference type="Proteomes" id="UP000738126">
    <property type="component" value="Unassembled WGS sequence"/>
</dbReference>
<comment type="caution">
    <text evidence="9">The sequence shown here is derived from an EMBL/GenBank/DDBJ whole genome shotgun (WGS) entry which is preliminary data.</text>
</comment>
<keyword evidence="10" id="KW-1185">Reference proteome</keyword>
<dbReference type="PANTHER" id="PTHR35093">
    <property type="entry name" value="OUTER MEMBRANE PROTEIN NMB0088-RELATED"/>
    <property type="match status" value="1"/>
</dbReference>
<evidence type="ECO:0000256" key="4">
    <source>
        <dbReference type="ARBA" id="ARBA00022692"/>
    </source>
</evidence>
<keyword evidence="3" id="KW-1134">Transmembrane beta strand</keyword>
<accession>A0ABS1E7X9</accession>
<organism evidence="9 10">
    <name type="scientific">Halorhodospira neutriphila</name>
    <dbReference type="NCBI Taxonomy" id="168379"/>
    <lineage>
        <taxon>Bacteria</taxon>
        <taxon>Pseudomonadati</taxon>
        <taxon>Pseudomonadota</taxon>
        <taxon>Gammaproteobacteria</taxon>
        <taxon>Chromatiales</taxon>
        <taxon>Ectothiorhodospiraceae</taxon>
        <taxon>Halorhodospira</taxon>
    </lineage>
</organism>
<comment type="subcellular location">
    <subcellularLocation>
        <location evidence="1">Cell outer membrane</location>
        <topology evidence="1">Multi-pass membrane protein</topology>
    </subcellularLocation>
</comment>
<comment type="similarity">
    <text evidence="2">Belongs to the OmpP1/FadL family.</text>
</comment>
<dbReference type="SUPFAM" id="SSF56935">
    <property type="entry name" value="Porins"/>
    <property type="match status" value="1"/>
</dbReference>
<evidence type="ECO:0008006" key="11">
    <source>
        <dbReference type="Google" id="ProtNLM"/>
    </source>
</evidence>
<evidence type="ECO:0000256" key="5">
    <source>
        <dbReference type="ARBA" id="ARBA00022729"/>
    </source>
</evidence>
<keyword evidence="4" id="KW-0812">Transmembrane</keyword>
<evidence type="ECO:0000313" key="9">
    <source>
        <dbReference type="EMBL" id="MBK1727595.1"/>
    </source>
</evidence>
<evidence type="ECO:0000256" key="1">
    <source>
        <dbReference type="ARBA" id="ARBA00004571"/>
    </source>
</evidence>
<proteinExistence type="inferred from homology"/>
<sequence>MASRSYARLRLRLALTAAGLGTAVALSSSASATNGMAMAGYGARAGAMGGAGMAYDAGNSNVMNNPAAFGFREPGTVLGLGLTVLGPEVTAAHEASGAEARSEGDAYPSPSLSLIRTSPGGLTYGAAFLAQGGMGTEYGGETFLSRSGEPVRSEVSFGRLMLPLAYRVNDRVNVAVQLDYLVGNMDLQMDMGGAQVRGLMSGVGGSLSASPGLGAALDGFSAIDYARVDFSNGSDLTGEAQGGGLAGKIGLTLRLTPELTVGAAYHSESRMGDWSTGANGAELAFQGDMRGSTRSVALQGEVAVEDFEWPATYGVGIAYEPGDRLTLAADVKRIAWSEVLETLSLRFKASDSEANNLGPGRDFRGEEVDLALRQEWADQTVVSLGAQLRATAALTLRAGVNLADNPIPDEYLNPLFPAIIEDHYTAGLGYAFTERSRIGLAVTYAPEVEATNPRTGVTSRHSQLNGRANYVYRF</sequence>
<keyword evidence="6" id="KW-0472">Membrane</keyword>
<evidence type="ECO:0000256" key="3">
    <source>
        <dbReference type="ARBA" id="ARBA00022452"/>
    </source>
</evidence>
<keyword evidence="7" id="KW-0998">Cell outer membrane</keyword>
<feature type="chain" id="PRO_5045244328" description="Membrane protein involved in aromatic hydrocarbon degradation" evidence="8">
    <location>
        <begin position="33"/>
        <end position="474"/>
    </location>
</feature>
<evidence type="ECO:0000313" key="10">
    <source>
        <dbReference type="Proteomes" id="UP000738126"/>
    </source>
</evidence>
<evidence type="ECO:0000256" key="7">
    <source>
        <dbReference type="ARBA" id="ARBA00023237"/>
    </source>
</evidence>
<dbReference type="EMBL" id="NRSH01000188">
    <property type="protein sequence ID" value="MBK1727595.1"/>
    <property type="molecule type" value="Genomic_DNA"/>
</dbReference>
<feature type="signal peptide" evidence="8">
    <location>
        <begin position="1"/>
        <end position="32"/>
    </location>
</feature>
<evidence type="ECO:0000256" key="6">
    <source>
        <dbReference type="ARBA" id="ARBA00023136"/>
    </source>
</evidence>
<gene>
    <name evidence="9" type="ORF">CKO13_11345</name>
</gene>
<dbReference type="PANTHER" id="PTHR35093:SF8">
    <property type="entry name" value="OUTER MEMBRANE PROTEIN NMB0088-RELATED"/>
    <property type="match status" value="1"/>
</dbReference>
<dbReference type="Gene3D" id="2.40.160.60">
    <property type="entry name" value="Outer membrane protein transport protein (OMPP1/FadL/TodX)"/>
    <property type="match status" value="1"/>
</dbReference>
<name>A0ABS1E7X9_9GAMM</name>
<dbReference type="InterPro" id="IPR005017">
    <property type="entry name" value="OMPP1/FadL/TodX"/>
</dbReference>
<dbReference type="RefSeq" id="WP_200261165.1">
    <property type="nucleotide sequence ID" value="NZ_NRSH01000188.1"/>
</dbReference>
<dbReference type="Pfam" id="PF03349">
    <property type="entry name" value="Toluene_X"/>
    <property type="match status" value="1"/>
</dbReference>
<keyword evidence="5 8" id="KW-0732">Signal</keyword>
<evidence type="ECO:0000256" key="8">
    <source>
        <dbReference type="SAM" id="SignalP"/>
    </source>
</evidence>